<dbReference type="PANTHER" id="PTHR47053:SF1">
    <property type="entry name" value="MUREIN DD-ENDOPEPTIDASE MEPH-RELATED"/>
    <property type="match status" value="1"/>
</dbReference>
<comment type="similarity">
    <text evidence="1">Belongs to the peptidase C40 family.</text>
</comment>
<evidence type="ECO:0000256" key="1">
    <source>
        <dbReference type="ARBA" id="ARBA00007074"/>
    </source>
</evidence>
<feature type="domain" description="NlpC/P60" evidence="5">
    <location>
        <begin position="241"/>
        <end position="375"/>
    </location>
</feature>
<dbReference type="InterPro" id="IPR041382">
    <property type="entry name" value="SH3_16"/>
</dbReference>
<comment type="caution">
    <text evidence="6">The sequence shown here is derived from an EMBL/GenBank/DDBJ whole genome shotgun (WGS) entry which is preliminary data.</text>
</comment>
<dbReference type="AlphaFoldDB" id="A0A315ZDW2"/>
<evidence type="ECO:0000259" key="5">
    <source>
        <dbReference type="PROSITE" id="PS51935"/>
    </source>
</evidence>
<dbReference type="Pfam" id="PF00877">
    <property type="entry name" value="NLPC_P60"/>
    <property type="match status" value="1"/>
</dbReference>
<dbReference type="InterPro" id="IPR000064">
    <property type="entry name" value="NLP_P60_dom"/>
</dbReference>
<dbReference type="InterPro" id="IPR038765">
    <property type="entry name" value="Papain-like_cys_pep_sf"/>
</dbReference>
<evidence type="ECO:0000256" key="3">
    <source>
        <dbReference type="ARBA" id="ARBA00022801"/>
    </source>
</evidence>
<evidence type="ECO:0000313" key="6">
    <source>
        <dbReference type="EMBL" id="PWJ43340.1"/>
    </source>
</evidence>
<protein>
    <submittedName>
        <fullName evidence="6">NlpC/P60 family protein</fullName>
    </submittedName>
</protein>
<dbReference type="EMBL" id="QGDO01000002">
    <property type="protein sequence ID" value="PWJ43340.1"/>
    <property type="molecule type" value="Genomic_DNA"/>
</dbReference>
<dbReference type="Gene3D" id="3.90.1720.10">
    <property type="entry name" value="endopeptidase domain like (from Nostoc punctiforme)"/>
    <property type="match status" value="1"/>
</dbReference>
<reference evidence="6 7" key="1">
    <citation type="submission" date="2018-03" db="EMBL/GenBank/DDBJ databases">
        <title>Genomic Encyclopedia of Archaeal and Bacterial Type Strains, Phase II (KMG-II): from individual species to whole genera.</title>
        <authorList>
            <person name="Goeker M."/>
        </authorList>
    </citation>
    <scope>NUCLEOTIDE SEQUENCE [LARGE SCALE GENOMIC DNA]</scope>
    <source>
        <strain evidence="6 7">DSM 28229</strain>
    </source>
</reference>
<dbReference type="OrthoDB" id="9813368at2"/>
<name>A0A315ZDW2_SEDFL</name>
<dbReference type="RefSeq" id="WP_109617808.1">
    <property type="nucleotide sequence ID" value="NZ_QGDO01000002.1"/>
</dbReference>
<evidence type="ECO:0000256" key="4">
    <source>
        <dbReference type="ARBA" id="ARBA00022807"/>
    </source>
</evidence>
<dbReference type="Pfam" id="PF18348">
    <property type="entry name" value="SH3_16"/>
    <property type="match status" value="1"/>
</dbReference>
<dbReference type="PANTHER" id="PTHR47053">
    <property type="entry name" value="MUREIN DD-ENDOPEPTIDASE MEPH-RELATED"/>
    <property type="match status" value="1"/>
</dbReference>
<keyword evidence="4" id="KW-0788">Thiol protease</keyword>
<evidence type="ECO:0000256" key="2">
    <source>
        <dbReference type="ARBA" id="ARBA00022670"/>
    </source>
</evidence>
<dbReference type="Proteomes" id="UP000245535">
    <property type="component" value="Unassembled WGS sequence"/>
</dbReference>
<dbReference type="GO" id="GO:0006508">
    <property type="term" value="P:proteolysis"/>
    <property type="evidence" value="ECO:0007669"/>
    <property type="project" value="UniProtKB-KW"/>
</dbReference>
<gene>
    <name evidence="6" type="ORF">BC781_102897</name>
</gene>
<evidence type="ECO:0000313" key="7">
    <source>
        <dbReference type="Proteomes" id="UP000245535"/>
    </source>
</evidence>
<sequence length="393" mass="44055">MKKLLFFSLLIATLLGCQQTEKEKEELATALKNIKSTYVPDSRLGVFDIRAEKIEGKWEIEGSTTEAEALVALDEYLSVFSKDVALSVKVLPDTALGEELYGVINNSVINMRVRPGFSSGMAKQGLLGEEIELLEKQGGWYRAKTTDGYISWIQSGAFTRMNADSLAKWKAAPKVIYTKDYGNSISVEKPTKQVSDLVYGNIVALKKETASAYTISYPDGREAIISKKEAVQLDQWLASRNLNKENLLETAKTFMGVPYHWGGNSYKGVDCSGFTRSVYWMNGLELPRDASLQVFEGVEIDTANNYVDLEVGDLLFFGRRKTEEQKEKVVHVGMWIGDGKFIHSQGQVRISSFIEDDKEFDEYNLGRFLKVKRILGNDQKKLSKEVVAQLSAK</sequence>
<dbReference type="SUPFAM" id="SSF54001">
    <property type="entry name" value="Cysteine proteinases"/>
    <property type="match status" value="1"/>
</dbReference>
<dbReference type="Gene3D" id="2.30.30.40">
    <property type="entry name" value="SH3 Domains"/>
    <property type="match status" value="2"/>
</dbReference>
<keyword evidence="7" id="KW-1185">Reference proteome</keyword>
<keyword evidence="3" id="KW-0378">Hydrolase</keyword>
<proteinExistence type="inferred from homology"/>
<dbReference type="PROSITE" id="PS51257">
    <property type="entry name" value="PROKAR_LIPOPROTEIN"/>
    <property type="match status" value="1"/>
</dbReference>
<organism evidence="6 7">
    <name type="scientific">Sediminitomix flava</name>
    <dbReference type="NCBI Taxonomy" id="379075"/>
    <lineage>
        <taxon>Bacteria</taxon>
        <taxon>Pseudomonadati</taxon>
        <taxon>Bacteroidota</taxon>
        <taxon>Cytophagia</taxon>
        <taxon>Cytophagales</taxon>
        <taxon>Flammeovirgaceae</taxon>
        <taxon>Sediminitomix</taxon>
    </lineage>
</organism>
<accession>A0A315ZDW2</accession>
<dbReference type="GO" id="GO:0008234">
    <property type="term" value="F:cysteine-type peptidase activity"/>
    <property type="evidence" value="ECO:0007669"/>
    <property type="project" value="UniProtKB-KW"/>
</dbReference>
<dbReference type="InterPro" id="IPR051202">
    <property type="entry name" value="Peptidase_C40"/>
</dbReference>
<dbReference type="PROSITE" id="PS51935">
    <property type="entry name" value="NLPC_P60"/>
    <property type="match status" value="1"/>
</dbReference>
<keyword evidence="2" id="KW-0645">Protease</keyword>